<dbReference type="Proteomes" id="UP000238937">
    <property type="component" value="Unassembled WGS sequence"/>
</dbReference>
<accession>A0A2T1GBL4</accession>
<evidence type="ECO:0000313" key="1">
    <source>
        <dbReference type="EMBL" id="PSB54715.1"/>
    </source>
</evidence>
<proteinExistence type="predicted"/>
<protein>
    <submittedName>
        <fullName evidence="1">Uncharacterized protein</fullName>
    </submittedName>
</protein>
<organism evidence="1 2">
    <name type="scientific">Chamaesiphon polymorphus CCALA 037</name>
    <dbReference type="NCBI Taxonomy" id="2107692"/>
    <lineage>
        <taxon>Bacteria</taxon>
        <taxon>Bacillati</taxon>
        <taxon>Cyanobacteriota</taxon>
        <taxon>Cyanophyceae</taxon>
        <taxon>Gomontiellales</taxon>
        <taxon>Chamaesiphonaceae</taxon>
        <taxon>Chamaesiphon</taxon>
    </lineage>
</organism>
<name>A0A2T1GBL4_9CYAN</name>
<comment type="caution">
    <text evidence="1">The sequence shown here is derived from an EMBL/GenBank/DDBJ whole genome shotgun (WGS) entry which is preliminary data.</text>
</comment>
<dbReference type="EMBL" id="PVWO01000238">
    <property type="protein sequence ID" value="PSB54715.1"/>
    <property type="molecule type" value="Genomic_DNA"/>
</dbReference>
<evidence type="ECO:0000313" key="2">
    <source>
        <dbReference type="Proteomes" id="UP000238937"/>
    </source>
</evidence>
<sequence>MAGAPNKIVKFLAYSSSTSVQRFALVGFPDGLANQDKELVLPSLPIDYLLLIYLQMAVQSFLIQFRVGQLFYTLYVLMCRYLY</sequence>
<keyword evidence="2" id="KW-1185">Reference proteome</keyword>
<reference evidence="1 2" key="1">
    <citation type="submission" date="2018-03" db="EMBL/GenBank/DDBJ databases">
        <title>The ancient ancestry and fast evolution of plastids.</title>
        <authorList>
            <person name="Moore K.R."/>
            <person name="Magnabosco C."/>
            <person name="Momper L."/>
            <person name="Gold D.A."/>
            <person name="Bosak T."/>
            <person name="Fournier G.P."/>
        </authorList>
    </citation>
    <scope>NUCLEOTIDE SEQUENCE [LARGE SCALE GENOMIC DNA]</scope>
    <source>
        <strain evidence="1 2">CCALA 037</strain>
    </source>
</reference>
<gene>
    <name evidence="1" type="ORF">C7B77_17315</name>
</gene>
<dbReference type="AlphaFoldDB" id="A0A2T1GBL4"/>